<keyword evidence="6" id="KW-0285">Flavoprotein</keyword>
<keyword evidence="7" id="KW-0288">FMN</keyword>
<dbReference type="GeneID" id="17285070"/>
<evidence type="ECO:0000313" key="14">
    <source>
        <dbReference type="Proteomes" id="UP000013827"/>
    </source>
</evidence>
<comment type="cofactor">
    <cofactor evidence="2">
        <name>FAD</name>
        <dbReference type="ChEBI" id="CHEBI:57692"/>
    </cofactor>
</comment>
<evidence type="ECO:0000256" key="4">
    <source>
        <dbReference type="ARBA" id="ARBA00007762"/>
    </source>
</evidence>
<evidence type="ECO:0000256" key="7">
    <source>
        <dbReference type="ARBA" id="ARBA00022643"/>
    </source>
</evidence>
<evidence type="ECO:0000256" key="6">
    <source>
        <dbReference type="ARBA" id="ARBA00022630"/>
    </source>
</evidence>
<feature type="compositionally biased region" description="Basic and acidic residues" evidence="12">
    <location>
        <begin position="1"/>
        <end position="11"/>
    </location>
</feature>
<dbReference type="GO" id="GO:0033787">
    <property type="term" value="F:cyanocobalamin reductase (cyanide-eliminating) (NADP+) activity"/>
    <property type="evidence" value="ECO:0007669"/>
    <property type="project" value="TreeGrafter"/>
</dbReference>
<organism evidence="13 14">
    <name type="scientific">Emiliania huxleyi (strain CCMP1516)</name>
    <dbReference type="NCBI Taxonomy" id="280463"/>
    <lineage>
        <taxon>Eukaryota</taxon>
        <taxon>Haptista</taxon>
        <taxon>Haptophyta</taxon>
        <taxon>Prymnesiophyceae</taxon>
        <taxon>Isochrysidales</taxon>
        <taxon>Noelaerhabdaceae</taxon>
        <taxon>Emiliania</taxon>
    </lineage>
</organism>
<evidence type="ECO:0000256" key="11">
    <source>
        <dbReference type="ARBA" id="ARBA00031313"/>
    </source>
</evidence>
<keyword evidence="8" id="KW-0274">FAD</keyword>
<accession>A0A0D3KVL4</accession>
<dbReference type="PANTHER" id="PTHR31457">
    <property type="entry name" value="METHYLMALONIC ACIDURIA AND HOMOCYSTINURIA TYPE C PROTEIN"/>
    <property type="match status" value="1"/>
</dbReference>
<dbReference type="GO" id="GO:0009235">
    <property type="term" value="P:cobalamin metabolic process"/>
    <property type="evidence" value="ECO:0007669"/>
    <property type="project" value="TreeGrafter"/>
</dbReference>
<keyword evidence="9" id="KW-0521">NADP</keyword>
<dbReference type="PaxDb" id="2903-EOD39799"/>
<keyword evidence="10" id="KW-0560">Oxidoreductase</keyword>
<evidence type="ECO:0000256" key="5">
    <source>
        <dbReference type="ARBA" id="ARBA00022490"/>
    </source>
</evidence>
<protein>
    <recommendedName>
        <fullName evidence="11">Cyanocobalamin reductase (cyanide-eliminating)</fullName>
    </recommendedName>
</protein>
<evidence type="ECO:0000256" key="8">
    <source>
        <dbReference type="ARBA" id="ARBA00022827"/>
    </source>
</evidence>
<dbReference type="AlphaFoldDB" id="A0A0D3KVL4"/>
<dbReference type="EnsemblProtists" id="EOD39799">
    <property type="protein sequence ID" value="EOD39799"/>
    <property type="gene ID" value="EMIHUDRAFT_466638"/>
</dbReference>
<comment type="subcellular location">
    <subcellularLocation>
        <location evidence="3">Cytoplasm</location>
    </subcellularLocation>
</comment>
<evidence type="ECO:0000256" key="10">
    <source>
        <dbReference type="ARBA" id="ARBA00023002"/>
    </source>
</evidence>
<evidence type="ECO:0000256" key="12">
    <source>
        <dbReference type="SAM" id="MobiDB-lite"/>
    </source>
</evidence>
<keyword evidence="14" id="KW-1185">Reference proteome</keyword>
<sequence length="327" mass="35003">MASLPRIERTPSTDTADEPAHSSAEQAYAALTAELQKSGFDVVAPLRAGWYNDYIRELGLSTDSTAYLQAPPSLAACGSAASGERHASGEEAPFALAPLPDFGRSGDALAILVGNSRAMWPAFLRWLKAQKDPDALSDPVDTFAAEAICGAVGRFAAASAAAAGRKAAVAHDSFWASDMTPTRLVDMNRAARVAGVCYFSDAMFLSVHPTFGAWVAFRAVVVLDLPASHLRGPPAPLPPLLSDDEAAAAKAAFDEALRASAAEELRVDGMPRHLAHKWAAMRDCVRRGREHRYGARQSEYHYTKDRSLLAAELARLEAEEGKQRSGR</sequence>
<evidence type="ECO:0000256" key="3">
    <source>
        <dbReference type="ARBA" id="ARBA00004496"/>
    </source>
</evidence>
<comment type="cofactor">
    <cofactor evidence="1">
        <name>FMN</name>
        <dbReference type="ChEBI" id="CHEBI:58210"/>
    </cofactor>
</comment>
<dbReference type="Proteomes" id="UP000013827">
    <property type="component" value="Unassembled WGS sequence"/>
</dbReference>
<keyword evidence="5" id="KW-0963">Cytoplasm</keyword>
<dbReference type="GO" id="GO:0005737">
    <property type="term" value="C:cytoplasm"/>
    <property type="evidence" value="ECO:0007669"/>
    <property type="project" value="UniProtKB-SubCell"/>
</dbReference>
<dbReference type="PANTHER" id="PTHR31457:SF2">
    <property type="entry name" value="CYANOCOBALAMIN REDUCTASE _ ALKYLCOBALAMIN DEALKYLASE"/>
    <property type="match status" value="1"/>
</dbReference>
<evidence type="ECO:0000256" key="2">
    <source>
        <dbReference type="ARBA" id="ARBA00001974"/>
    </source>
</evidence>
<proteinExistence type="inferred from homology"/>
<dbReference type="RefSeq" id="XP_005792228.1">
    <property type="nucleotide sequence ID" value="XM_005792171.1"/>
</dbReference>
<reference evidence="14" key="1">
    <citation type="journal article" date="2013" name="Nature">
        <title>Pan genome of the phytoplankton Emiliania underpins its global distribution.</title>
        <authorList>
            <person name="Read B.A."/>
            <person name="Kegel J."/>
            <person name="Klute M.J."/>
            <person name="Kuo A."/>
            <person name="Lefebvre S.C."/>
            <person name="Maumus F."/>
            <person name="Mayer C."/>
            <person name="Miller J."/>
            <person name="Monier A."/>
            <person name="Salamov A."/>
            <person name="Young J."/>
            <person name="Aguilar M."/>
            <person name="Claverie J.M."/>
            <person name="Frickenhaus S."/>
            <person name="Gonzalez K."/>
            <person name="Herman E.K."/>
            <person name="Lin Y.C."/>
            <person name="Napier J."/>
            <person name="Ogata H."/>
            <person name="Sarno A.F."/>
            <person name="Shmutz J."/>
            <person name="Schroeder D."/>
            <person name="de Vargas C."/>
            <person name="Verret F."/>
            <person name="von Dassow P."/>
            <person name="Valentin K."/>
            <person name="Van de Peer Y."/>
            <person name="Wheeler G."/>
            <person name="Dacks J.B."/>
            <person name="Delwiche C.F."/>
            <person name="Dyhrman S.T."/>
            <person name="Glockner G."/>
            <person name="John U."/>
            <person name="Richards T."/>
            <person name="Worden A.Z."/>
            <person name="Zhang X."/>
            <person name="Grigoriev I.V."/>
            <person name="Allen A.E."/>
            <person name="Bidle K."/>
            <person name="Borodovsky M."/>
            <person name="Bowler C."/>
            <person name="Brownlee C."/>
            <person name="Cock J.M."/>
            <person name="Elias M."/>
            <person name="Gladyshev V.N."/>
            <person name="Groth M."/>
            <person name="Guda C."/>
            <person name="Hadaegh A."/>
            <person name="Iglesias-Rodriguez M.D."/>
            <person name="Jenkins J."/>
            <person name="Jones B.M."/>
            <person name="Lawson T."/>
            <person name="Leese F."/>
            <person name="Lindquist E."/>
            <person name="Lobanov A."/>
            <person name="Lomsadze A."/>
            <person name="Malik S.B."/>
            <person name="Marsh M.E."/>
            <person name="Mackinder L."/>
            <person name="Mock T."/>
            <person name="Mueller-Roeber B."/>
            <person name="Pagarete A."/>
            <person name="Parker M."/>
            <person name="Probert I."/>
            <person name="Quesneville H."/>
            <person name="Raines C."/>
            <person name="Rensing S.A."/>
            <person name="Riano-Pachon D.M."/>
            <person name="Richier S."/>
            <person name="Rokitta S."/>
            <person name="Shiraiwa Y."/>
            <person name="Soanes D.M."/>
            <person name="van der Giezen M."/>
            <person name="Wahlund T.M."/>
            <person name="Williams B."/>
            <person name="Wilson W."/>
            <person name="Wolfe G."/>
            <person name="Wurch L.L."/>
        </authorList>
    </citation>
    <scope>NUCLEOTIDE SEQUENCE</scope>
</reference>
<dbReference type="InterPro" id="IPR032037">
    <property type="entry name" value="MMACHC"/>
</dbReference>
<name>A0A0D3KVL4_EMIH1</name>
<evidence type="ECO:0000256" key="1">
    <source>
        <dbReference type="ARBA" id="ARBA00001917"/>
    </source>
</evidence>
<dbReference type="GO" id="GO:0071949">
    <property type="term" value="F:FAD binding"/>
    <property type="evidence" value="ECO:0007669"/>
    <property type="project" value="TreeGrafter"/>
</dbReference>
<evidence type="ECO:0000256" key="9">
    <source>
        <dbReference type="ARBA" id="ARBA00022857"/>
    </source>
</evidence>
<comment type="similarity">
    <text evidence="4">Belongs to the MMACHC family.</text>
</comment>
<feature type="region of interest" description="Disordered" evidence="12">
    <location>
        <begin position="1"/>
        <end position="23"/>
    </location>
</feature>
<dbReference type="eggNOG" id="ENOG502S75U">
    <property type="taxonomic scope" value="Eukaryota"/>
</dbReference>
<dbReference type="GO" id="GO:0032451">
    <property type="term" value="F:demethylase activity"/>
    <property type="evidence" value="ECO:0007669"/>
    <property type="project" value="TreeGrafter"/>
</dbReference>
<dbReference type="HOGENOM" id="CLU_073720_0_0_1"/>
<reference evidence="13" key="2">
    <citation type="submission" date="2024-10" db="UniProtKB">
        <authorList>
            <consortium name="EnsemblProtists"/>
        </authorList>
    </citation>
    <scope>IDENTIFICATION</scope>
</reference>
<evidence type="ECO:0000313" key="13">
    <source>
        <dbReference type="EnsemblProtists" id="EOD39799"/>
    </source>
</evidence>
<dbReference type="KEGG" id="ehx:EMIHUDRAFT_466638"/>